<dbReference type="STRING" id="504805.SAMN05421505_12187"/>
<dbReference type="Proteomes" id="UP000198923">
    <property type="component" value="Unassembled WGS sequence"/>
</dbReference>
<dbReference type="OrthoDB" id="3626971at2"/>
<evidence type="ECO:0000313" key="4">
    <source>
        <dbReference type="EMBL" id="SDH74274.1"/>
    </source>
</evidence>
<evidence type="ECO:0000256" key="1">
    <source>
        <dbReference type="ARBA" id="ARBA00023122"/>
    </source>
</evidence>
<evidence type="ECO:0000256" key="2">
    <source>
        <dbReference type="PROSITE-ProRule" id="PRU00703"/>
    </source>
</evidence>
<dbReference type="Gene3D" id="3.30.1340.30">
    <property type="match status" value="1"/>
</dbReference>
<dbReference type="InterPro" id="IPR046342">
    <property type="entry name" value="CBS_dom_sf"/>
</dbReference>
<dbReference type="AlphaFoldDB" id="A0A1G8EWP1"/>
<dbReference type="PROSITE" id="PS51371">
    <property type="entry name" value="CBS"/>
    <property type="match status" value="2"/>
</dbReference>
<sequence length="226" mass="25045">MSVEVRDVMGRVAIAVTPEAPFIEIVEAMRRYAVGAVAVIDAERRPMGIVSEDDLILKEADLARHSTSMYETRNQGEMHRKATGVIARELMTTPAITVTPGRPLREAARLMHDKRVKQLPVVDPATGRIVGTLHCADVLRVFLRPAEELLTEIRDLPLDPETFTVEVNKGVVTIAGRVKRASEALQIVEQIYRVEGVVDVVSQITADMDDRLQIIPPLREDGAPRL</sequence>
<evidence type="ECO:0000313" key="5">
    <source>
        <dbReference type="Proteomes" id="UP000198923"/>
    </source>
</evidence>
<keyword evidence="5" id="KW-1185">Reference proteome</keyword>
<dbReference type="SMART" id="SM00116">
    <property type="entry name" value="CBS"/>
    <property type="match status" value="2"/>
</dbReference>
<feature type="domain" description="CBS" evidence="3">
    <location>
        <begin position="9"/>
        <end position="67"/>
    </location>
</feature>
<name>A0A1G8EWP1_9ACTN</name>
<organism evidence="4 5">
    <name type="scientific">Sinosporangium album</name>
    <dbReference type="NCBI Taxonomy" id="504805"/>
    <lineage>
        <taxon>Bacteria</taxon>
        <taxon>Bacillati</taxon>
        <taxon>Actinomycetota</taxon>
        <taxon>Actinomycetes</taxon>
        <taxon>Streptosporangiales</taxon>
        <taxon>Streptosporangiaceae</taxon>
        <taxon>Sinosporangium</taxon>
    </lineage>
</organism>
<reference evidence="4 5" key="1">
    <citation type="submission" date="2016-10" db="EMBL/GenBank/DDBJ databases">
        <authorList>
            <person name="de Groot N.N."/>
        </authorList>
    </citation>
    <scope>NUCLEOTIDE SEQUENCE [LARGE SCALE GENOMIC DNA]</scope>
    <source>
        <strain evidence="4 5">CPCC 201354</strain>
    </source>
</reference>
<gene>
    <name evidence="4" type="ORF">SAMN05421505_12187</name>
</gene>
<dbReference type="PANTHER" id="PTHR43080">
    <property type="entry name" value="CBS DOMAIN-CONTAINING PROTEIN CBSX3, MITOCHONDRIAL"/>
    <property type="match status" value="1"/>
</dbReference>
<dbReference type="PANTHER" id="PTHR43080:SF29">
    <property type="entry name" value="OS02G0818000 PROTEIN"/>
    <property type="match status" value="1"/>
</dbReference>
<dbReference type="Pfam" id="PF04972">
    <property type="entry name" value="BON"/>
    <property type="match status" value="1"/>
</dbReference>
<dbReference type="EMBL" id="FNCN01000021">
    <property type="protein sequence ID" value="SDH74274.1"/>
    <property type="molecule type" value="Genomic_DNA"/>
</dbReference>
<dbReference type="Pfam" id="PF00571">
    <property type="entry name" value="CBS"/>
    <property type="match status" value="2"/>
</dbReference>
<keyword evidence="1 2" id="KW-0129">CBS domain</keyword>
<dbReference type="SUPFAM" id="SSF54631">
    <property type="entry name" value="CBS-domain pair"/>
    <property type="match status" value="1"/>
</dbReference>
<dbReference type="InterPro" id="IPR007055">
    <property type="entry name" value="BON_dom"/>
</dbReference>
<evidence type="ECO:0000259" key="3">
    <source>
        <dbReference type="PROSITE" id="PS51371"/>
    </source>
</evidence>
<accession>A0A1G8EWP1</accession>
<proteinExistence type="predicted"/>
<dbReference type="InterPro" id="IPR051257">
    <property type="entry name" value="Diverse_CBS-Domain"/>
</dbReference>
<feature type="domain" description="CBS" evidence="3">
    <location>
        <begin position="91"/>
        <end position="148"/>
    </location>
</feature>
<dbReference type="Gene3D" id="3.10.580.10">
    <property type="entry name" value="CBS-domain"/>
    <property type="match status" value="1"/>
</dbReference>
<dbReference type="RefSeq" id="WP_093172505.1">
    <property type="nucleotide sequence ID" value="NZ_FNCN01000021.1"/>
</dbReference>
<protein>
    <submittedName>
        <fullName evidence="4">BON domain-containing protein</fullName>
    </submittedName>
</protein>
<dbReference type="InterPro" id="IPR000644">
    <property type="entry name" value="CBS_dom"/>
</dbReference>